<dbReference type="GO" id="GO:0042759">
    <property type="term" value="P:long-chain fatty acid biosynthetic process"/>
    <property type="evidence" value="ECO:0007669"/>
    <property type="project" value="TreeGrafter"/>
</dbReference>
<protein>
    <recommendedName>
        <fullName evidence="2">Neutral ceramidase</fullName>
        <ecNumber evidence="2">3.5.1.23</ecNumber>
    </recommendedName>
</protein>
<name>A0A9Q3UKA1_9GAMM</name>
<dbReference type="PANTHER" id="PTHR12670">
    <property type="entry name" value="CERAMIDASE"/>
    <property type="match status" value="1"/>
</dbReference>
<keyword evidence="2" id="KW-0746">Sphingolipid metabolism</keyword>
<sequence>MSSRRRFRRPLGLALLTLLLLAGGALLHTAWPFLFYPREALRFEVPAPRPASPSDVALAGVAEVDITPAIGLPKFGYSAWAADGDGLRTRLKARAFYLHGPGGTPLALVQLDLGAGSLPLHYAVAERIASTTDVPAHGLSLLVTHTHSGPGQYLGSDFYNVFGGNRPGFDPALFDFLADRIARAVTRAYQGRRPARLAVGGRDVWGLTRNRSPQAWARNHHLDPERVDGNTALGAVNPRMTQLRIDLQADDGRYYPAGALTLFSVHGTAIPAFTGPYHADVWHWLAWGPGRRFAAGDLPWPFVHGAVQATHADNNPAWHPDHRGDLEARRIGTALGEQAADLFQSLDGPLSPRLVTAAGARQLDLLTLSDPQRHGLCARPVVGASVAGAANGDEVFPVSYLPFLQEGWPRRWFTDGCQGVKQWMLSKAQLLLAPEAFPHRALFQVLRVNDLVLVPLPWEITLESGNRIRGAVLEALPEGRPWRVEISSLANGFFGYAVTPEEYGAQYYEGGHTLYGPHTLDFLAAQSARLGADLFAAGQVDELPARADFDLLRHDYWPNAPADRRWARQWRQPARFQEPEGEKGAYWAWRFHGEPPGALALDQPLLRITRADDRAPVIDDESGDLALRLIDQDDQGALYEVRWYHPPPAPAGRFQLEVRAGARAPALTSPAFP</sequence>
<comment type="catalytic activity">
    <reaction evidence="2">
        <text>an N-acylsphing-4-enine + H2O = sphing-4-enine + a fatty acid</text>
        <dbReference type="Rhea" id="RHEA:20856"/>
        <dbReference type="ChEBI" id="CHEBI:15377"/>
        <dbReference type="ChEBI" id="CHEBI:28868"/>
        <dbReference type="ChEBI" id="CHEBI:52639"/>
        <dbReference type="ChEBI" id="CHEBI:57756"/>
        <dbReference type="EC" id="3.5.1.23"/>
    </reaction>
</comment>
<comment type="cofactor">
    <cofactor evidence="1">
        <name>Zn(2+)</name>
        <dbReference type="ChEBI" id="CHEBI:29105"/>
    </cofactor>
    <text evidence="1">Binds 1 zinc ion per subunit.</text>
</comment>
<keyword evidence="5" id="KW-1185">Reference proteome</keyword>
<feature type="binding site" evidence="1">
    <location>
        <position position="459"/>
    </location>
    <ligand>
        <name>Zn(2+)</name>
        <dbReference type="ChEBI" id="CHEBI:29105"/>
    </ligand>
</feature>
<dbReference type="InterPro" id="IPR031329">
    <property type="entry name" value="NEUT/ALK_ceramidase_N"/>
</dbReference>
<dbReference type="GO" id="GO:0046514">
    <property type="term" value="P:ceramide catabolic process"/>
    <property type="evidence" value="ECO:0007669"/>
    <property type="project" value="InterPro"/>
</dbReference>
<keyword evidence="1" id="KW-0862">Zinc</keyword>
<evidence type="ECO:0000256" key="1">
    <source>
        <dbReference type="PIRSR" id="PIRSR606823-2"/>
    </source>
</evidence>
<comment type="similarity">
    <text evidence="2">Belongs to the neutral ceramidase family.</text>
</comment>
<feature type="binding site" evidence="1">
    <location>
        <position position="266"/>
    </location>
    <ligand>
        <name>Zn(2+)</name>
        <dbReference type="ChEBI" id="CHEBI:29105"/>
    </ligand>
</feature>
<dbReference type="EC" id="3.5.1.23" evidence="2"/>
<dbReference type="GO" id="GO:0017040">
    <property type="term" value="F:N-acylsphingosine amidohydrolase activity"/>
    <property type="evidence" value="ECO:0007669"/>
    <property type="project" value="UniProtKB-UniRule"/>
</dbReference>
<dbReference type="GO" id="GO:0046872">
    <property type="term" value="F:metal ion binding"/>
    <property type="evidence" value="ECO:0007669"/>
    <property type="project" value="UniProtKB-KW"/>
</dbReference>
<feature type="domain" description="Neutral/alkaline non-lysosomal ceramidase N-terminal" evidence="3">
    <location>
        <begin position="59"/>
        <end position="270"/>
    </location>
</feature>
<evidence type="ECO:0000259" key="3">
    <source>
        <dbReference type="Pfam" id="PF04734"/>
    </source>
</evidence>
<dbReference type="Pfam" id="PF04734">
    <property type="entry name" value="Ceramidase_alk"/>
    <property type="match status" value="2"/>
</dbReference>
<keyword evidence="2" id="KW-0443">Lipid metabolism</keyword>
<organism evidence="4 5">
    <name type="scientific">Alloalcanivorax marinus</name>
    <dbReference type="NCBI Taxonomy" id="1177169"/>
    <lineage>
        <taxon>Bacteria</taxon>
        <taxon>Pseudomonadati</taxon>
        <taxon>Pseudomonadota</taxon>
        <taxon>Gammaproteobacteria</taxon>
        <taxon>Oceanospirillales</taxon>
        <taxon>Alcanivoracaceae</taxon>
        <taxon>Alloalcanivorax</taxon>
    </lineage>
</organism>
<dbReference type="Proteomes" id="UP001108027">
    <property type="component" value="Unassembled WGS sequence"/>
</dbReference>
<feature type="domain" description="Neutral/alkaline non-lysosomal ceramidase N-terminal" evidence="3">
    <location>
        <begin position="416"/>
        <end position="521"/>
    </location>
</feature>
<keyword evidence="2" id="KW-0378">Hydrolase</keyword>
<evidence type="ECO:0000256" key="2">
    <source>
        <dbReference type="RuleBase" id="RU366019"/>
    </source>
</evidence>
<keyword evidence="1" id="KW-0479">Metal-binding</keyword>
<dbReference type="InterPro" id="IPR006823">
    <property type="entry name" value="Ceramidase_alk"/>
</dbReference>
<reference evidence="4" key="1">
    <citation type="submission" date="2021-10" db="EMBL/GenBank/DDBJ databases">
        <title>The diversity and Nitrogen Metabolism of Culturable Nitrate-Utilizing Bacteria Within the Oxygen Minimum Zone of the Changjiang (Yangtze River)Estuary.</title>
        <authorList>
            <person name="Zhang D."/>
            <person name="Zheng J."/>
            <person name="Liu S."/>
            <person name="He W."/>
        </authorList>
    </citation>
    <scope>NUCLEOTIDE SEQUENCE</scope>
    <source>
        <strain evidence="4">FXH-223</strain>
    </source>
</reference>
<dbReference type="AlphaFoldDB" id="A0A9Q3UKA1"/>
<evidence type="ECO:0000313" key="4">
    <source>
        <dbReference type="EMBL" id="MCC4308532.1"/>
    </source>
</evidence>
<gene>
    <name evidence="4" type="ORF">LL252_08095</name>
</gene>
<accession>A0A9Q3UKA1</accession>
<feature type="binding site" evidence="1">
    <location>
        <position position="145"/>
    </location>
    <ligand>
        <name>Zn(2+)</name>
        <dbReference type="ChEBI" id="CHEBI:29105"/>
    </ligand>
</feature>
<dbReference type="RefSeq" id="WP_228233697.1">
    <property type="nucleotide sequence ID" value="NZ_JAJGNA010000007.1"/>
</dbReference>
<feature type="binding site" evidence="1">
    <location>
        <position position="496"/>
    </location>
    <ligand>
        <name>Zn(2+)</name>
        <dbReference type="ChEBI" id="CHEBI:29105"/>
    </ligand>
</feature>
<proteinExistence type="inferred from homology"/>
<evidence type="ECO:0000313" key="5">
    <source>
        <dbReference type="Proteomes" id="UP001108027"/>
    </source>
</evidence>
<dbReference type="GO" id="GO:0016020">
    <property type="term" value="C:membrane"/>
    <property type="evidence" value="ECO:0007669"/>
    <property type="project" value="GOC"/>
</dbReference>
<dbReference type="EMBL" id="JAJGNA010000007">
    <property type="protein sequence ID" value="MCC4308532.1"/>
    <property type="molecule type" value="Genomic_DNA"/>
</dbReference>
<comment type="caution">
    <text evidence="4">The sequence shown here is derived from an EMBL/GenBank/DDBJ whole genome shotgun (WGS) entry which is preliminary data.</text>
</comment>
<dbReference type="GO" id="GO:0046512">
    <property type="term" value="P:sphingosine biosynthetic process"/>
    <property type="evidence" value="ECO:0007669"/>
    <property type="project" value="TreeGrafter"/>
</dbReference>
<dbReference type="PANTHER" id="PTHR12670:SF1">
    <property type="entry name" value="NEUTRAL CERAMIDASE"/>
    <property type="match status" value="1"/>
</dbReference>
<dbReference type="GO" id="GO:0005576">
    <property type="term" value="C:extracellular region"/>
    <property type="evidence" value="ECO:0007669"/>
    <property type="project" value="TreeGrafter"/>
</dbReference>